<evidence type="ECO:0008006" key="5">
    <source>
        <dbReference type="Google" id="ProtNLM"/>
    </source>
</evidence>
<dbReference type="InterPro" id="IPR016986">
    <property type="entry name" value="UCP031982_abhydr"/>
</dbReference>
<feature type="compositionally biased region" description="Low complexity" evidence="1">
    <location>
        <begin position="353"/>
        <end position="362"/>
    </location>
</feature>
<feature type="compositionally biased region" description="Polar residues" evidence="1">
    <location>
        <begin position="363"/>
        <end position="373"/>
    </location>
</feature>
<accession>A0A6L2R6Z4</accession>
<sequence>MRFHYSGISLTLICALATLCTTQVLAAHNVGFRTLGQWTESTDRQLTVNVWYPSTSATCKLNYAPWTIPAAQEGNPAQGRFPLLLLSHASTATRFSYHDTAAFLASSGFVVAAPNHDADNLNNMDDLFTDRQLESRVATLSSTITLLLENADTAPSIDANRIGVFGFGSGAAAVLLLGGALPDCGSWKTYCAKAGEQDIHCTGWVKSRLNSLCMGLPLTKSLADNRVGAIAAVAPGFGMLFGPDSFRYFYPPLLLIAAGNDHVNTPAMHAEAIYRLMGKNPSWIVLDKADPGALTAPCPEPLNTDLPELCRSVTDRERHAIHQDLRTALNNFFLQYLGRADNPPVIPPPPKPDAATPAVPAPQQQRKQLSSER</sequence>
<evidence type="ECO:0000256" key="2">
    <source>
        <dbReference type="SAM" id="SignalP"/>
    </source>
</evidence>
<evidence type="ECO:0000313" key="4">
    <source>
        <dbReference type="Proteomes" id="UP000505077"/>
    </source>
</evidence>
<dbReference type="PIRSF" id="PIRSF031982">
    <property type="entry name" value="UCP031982_abhydr"/>
    <property type="match status" value="1"/>
</dbReference>
<keyword evidence="2" id="KW-0732">Signal</keyword>
<dbReference type="Pfam" id="PF03403">
    <property type="entry name" value="PAF-AH_p_II"/>
    <property type="match status" value="1"/>
</dbReference>
<dbReference type="EMBL" id="BLLL01000012">
    <property type="protein sequence ID" value="GFH63320.1"/>
    <property type="molecule type" value="Genomic_DNA"/>
</dbReference>
<protein>
    <recommendedName>
        <fullName evidence="5">Dienelactone hydrolase</fullName>
    </recommendedName>
</protein>
<gene>
    <name evidence="3" type="ORF">ZNDK_1091</name>
</gene>
<feature type="chain" id="PRO_5026987863" description="Dienelactone hydrolase" evidence="2">
    <location>
        <begin position="27"/>
        <end position="373"/>
    </location>
</feature>
<comment type="caution">
    <text evidence="3">The sequence shown here is derived from an EMBL/GenBank/DDBJ whole genome shotgun (WGS) entry which is preliminary data.</text>
</comment>
<dbReference type="InterPro" id="IPR029058">
    <property type="entry name" value="AB_hydrolase_fold"/>
</dbReference>
<dbReference type="AlphaFoldDB" id="A0A6L2R6Z4"/>
<dbReference type="Proteomes" id="UP000505077">
    <property type="component" value="Unassembled WGS sequence"/>
</dbReference>
<dbReference type="SUPFAM" id="SSF53474">
    <property type="entry name" value="alpha/beta-Hydrolases"/>
    <property type="match status" value="1"/>
</dbReference>
<name>A0A6L2R6Z4_9BACT</name>
<feature type="region of interest" description="Disordered" evidence="1">
    <location>
        <begin position="341"/>
        <end position="373"/>
    </location>
</feature>
<evidence type="ECO:0000256" key="1">
    <source>
        <dbReference type="SAM" id="MobiDB-lite"/>
    </source>
</evidence>
<proteinExistence type="predicted"/>
<feature type="signal peptide" evidence="2">
    <location>
        <begin position="1"/>
        <end position="26"/>
    </location>
</feature>
<reference evidence="3 4" key="1">
    <citation type="journal article" date="2020" name="ISME J.">
        <title>Parallel Reductive Genome Evolution in Desulfovibrio Ectosymbionts Independently Acquired by Trichonympha Protists in the Termite Gut.</title>
        <authorList>
            <person name="Takeuchi M."/>
            <person name="Kuwahara H."/>
            <person name="Murakami T."/>
            <person name="Takahashi K."/>
            <person name="Kajitani R."/>
            <person name="Toyoda A."/>
            <person name="Itoh T."/>
            <person name="Ohkuma M."/>
            <person name="Hongoh Y."/>
        </authorList>
    </citation>
    <scope>NUCLEOTIDE SEQUENCE [LARGE SCALE GENOMIC DNA]</scope>
    <source>
        <strain evidence="3">ZnDsv-02</strain>
    </source>
</reference>
<dbReference type="Gene3D" id="3.40.50.1820">
    <property type="entry name" value="alpha/beta hydrolase"/>
    <property type="match status" value="1"/>
</dbReference>
<evidence type="ECO:0000313" key="3">
    <source>
        <dbReference type="EMBL" id="GFH63320.1"/>
    </source>
</evidence>
<organism evidence="3 4">
    <name type="scientific">Candidatus Desulfovibrio kirbyi</name>
    <dbReference type="NCBI Taxonomy" id="2696086"/>
    <lineage>
        <taxon>Bacteria</taxon>
        <taxon>Pseudomonadati</taxon>
        <taxon>Thermodesulfobacteriota</taxon>
        <taxon>Desulfovibrionia</taxon>
        <taxon>Desulfovibrionales</taxon>
        <taxon>Desulfovibrionaceae</taxon>
        <taxon>Desulfovibrio</taxon>
    </lineage>
</organism>